<dbReference type="AlphaFoldDB" id="A0AAP8ME48"/>
<name>A0AAP8ME48_9GAMM</name>
<feature type="modified residue" description="4-aspartylphosphate" evidence="1">
    <location>
        <position position="92"/>
    </location>
</feature>
<dbReference type="PANTHER" id="PTHR44520:SF2">
    <property type="entry name" value="RESPONSE REGULATOR RCP1"/>
    <property type="match status" value="1"/>
</dbReference>
<accession>A0AAP8ME48</accession>
<evidence type="ECO:0000313" key="5">
    <source>
        <dbReference type="Proteomes" id="UP000235162"/>
    </source>
</evidence>
<dbReference type="PROSITE" id="PS50110">
    <property type="entry name" value="RESPONSE_REGULATORY"/>
    <property type="match status" value="1"/>
</dbReference>
<dbReference type="RefSeq" id="WP_084198769.1">
    <property type="nucleotide sequence ID" value="NZ_BMYL01000002.1"/>
</dbReference>
<dbReference type="SUPFAM" id="SSF52172">
    <property type="entry name" value="CheY-like"/>
    <property type="match status" value="1"/>
</dbReference>
<dbReference type="PANTHER" id="PTHR44520">
    <property type="entry name" value="RESPONSE REGULATOR RCP1-RELATED"/>
    <property type="match status" value="1"/>
</dbReference>
<dbReference type="InterPro" id="IPR052893">
    <property type="entry name" value="TCS_response_regulator"/>
</dbReference>
<dbReference type="CDD" id="cd17557">
    <property type="entry name" value="REC_Rcp-like"/>
    <property type="match status" value="1"/>
</dbReference>
<keyword evidence="5" id="KW-1185">Reference proteome</keyword>
<feature type="domain" description="Response regulatory" evidence="3">
    <location>
        <begin position="33"/>
        <end position="159"/>
    </location>
</feature>
<feature type="region of interest" description="Disordered" evidence="2">
    <location>
        <begin position="1"/>
        <end position="26"/>
    </location>
</feature>
<evidence type="ECO:0000256" key="2">
    <source>
        <dbReference type="SAM" id="MobiDB-lite"/>
    </source>
</evidence>
<dbReference type="GO" id="GO:0000160">
    <property type="term" value="P:phosphorelay signal transduction system"/>
    <property type="evidence" value="ECO:0007669"/>
    <property type="project" value="InterPro"/>
</dbReference>
<dbReference type="Proteomes" id="UP000235162">
    <property type="component" value="Unassembled WGS sequence"/>
</dbReference>
<reference evidence="4 5" key="1">
    <citation type="submission" date="2018-01" db="EMBL/GenBank/DDBJ databases">
        <title>The draft genome sequence of Halioglobus japonicus S1-36.</title>
        <authorList>
            <person name="Du Z.-J."/>
            <person name="Shi M.-J."/>
        </authorList>
    </citation>
    <scope>NUCLEOTIDE SEQUENCE [LARGE SCALE GENOMIC DNA]</scope>
    <source>
        <strain evidence="4 5">S1-36</strain>
    </source>
</reference>
<comment type="caution">
    <text evidence="4">The sequence shown here is derived from an EMBL/GenBank/DDBJ whole genome shotgun (WGS) entry which is preliminary data.</text>
</comment>
<evidence type="ECO:0000256" key="1">
    <source>
        <dbReference type="PROSITE-ProRule" id="PRU00169"/>
    </source>
</evidence>
<protein>
    <submittedName>
        <fullName evidence="4">Response regulator</fullName>
    </submittedName>
</protein>
<organism evidence="4 5">
    <name type="scientific">Halioglobus japonicus</name>
    <dbReference type="NCBI Taxonomy" id="930805"/>
    <lineage>
        <taxon>Bacteria</taxon>
        <taxon>Pseudomonadati</taxon>
        <taxon>Pseudomonadota</taxon>
        <taxon>Gammaproteobacteria</taxon>
        <taxon>Cellvibrionales</taxon>
        <taxon>Halieaceae</taxon>
        <taxon>Halioglobus</taxon>
    </lineage>
</organism>
<sequence>MSSQSHNLSPFNRSISRIDGQSDDSTRASGSISILLIEDNPGDIELTREALLETGRLTNQLDVITDGETALDYLLQREPHSSTNLPDLILLDLNLPKVSGREILAQVKADENLRCIPIIVLSSSEASRDIQETYQLHANCFITKPVQLQDFLNVIQMIETFWINIVALPRADQPATPNFQESEV</sequence>
<evidence type="ECO:0000259" key="3">
    <source>
        <dbReference type="PROSITE" id="PS50110"/>
    </source>
</evidence>
<proteinExistence type="predicted"/>
<dbReference type="InterPro" id="IPR011006">
    <property type="entry name" value="CheY-like_superfamily"/>
</dbReference>
<dbReference type="Gene3D" id="3.40.50.2300">
    <property type="match status" value="1"/>
</dbReference>
<feature type="compositionally biased region" description="Polar residues" evidence="2">
    <location>
        <begin position="1"/>
        <end position="15"/>
    </location>
</feature>
<dbReference type="EMBL" id="PKUR01000002">
    <property type="protein sequence ID" value="PLW86127.1"/>
    <property type="molecule type" value="Genomic_DNA"/>
</dbReference>
<dbReference type="SMART" id="SM00448">
    <property type="entry name" value="REC"/>
    <property type="match status" value="1"/>
</dbReference>
<evidence type="ECO:0000313" key="4">
    <source>
        <dbReference type="EMBL" id="PLW86127.1"/>
    </source>
</evidence>
<dbReference type="InterPro" id="IPR001789">
    <property type="entry name" value="Sig_transdc_resp-reg_receiver"/>
</dbReference>
<keyword evidence="1" id="KW-0597">Phosphoprotein</keyword>
<dbReference type="Pfam" id="PF00072">
    <property type="entry name" value="Response_reg"/>
    <property type="match status" value="1"/>
</dbReference>
<gene>
    <name evidence="4" type="ORF">C0029_06670</name>
</gene>